<dbReference type="EMBL" id="POWG01000024">
    <property type="protein sequence ID" value="PNQ96908.1"/>
    <property type="molecule type" value="Genomic_DNA"/>
</dbReference>
<dbReference type="KEGG" id="aare:D3093_20170"/>
<geneLocation type="plasmid" evidence="2 6">
    <name>AbAZ39_p1</name>
</geneLocation>
<accession>A0A060DQ48</accession>
<dbReference type="Proteomes" id="UP000298595">
    <property type="component" value="Plasmid p1"/>
</dbReference>
<dbReference type="EMBL" id="JBJLSN010000038">
    <property type="protein sequence ID" value="MFL7903876.1"/>
    <property type="molecule type" value="Genomic_DNA"/>
</dbReference>
<evidence type="ECO:0000256" key="1">
    <source>
        <dbReference type="SAM" id="Phobius"/>
    </source>
</evidence>
<accession>A0A2K1FWN4</accession>
<dbReference type="RefSeq" id="WP_040133833.1">
    <property type="nucleotide sequence ID" value="NZ_CP007794.1"/>
</dbReference>
<dbReference type="OrthoDB" id="9942951at2"/>
<keyword evidence="1" id="KW-1133">Transmembrane helix</keyword>
<dbReference type="Proteomes" id="UP000027186">
    <property type="component" value="Plasmid AbAZ39_p1"/>
</dbReference>
<evidence type="ECO:0000313" key="2">
    <source>
        <dbReference type="EMBL" id="AIB13308.1"/>
    </source>
</evidence>
<name>A0A2K1FWN4_9PROT</name>
<evidence type="ECO:0000313" key="5">
    <source>
        <dbReference type="EMBL" id="QCN97527.1"/>
    </source>
</evidence>
<reference evidence="5 8" key="3">
    <citation type="submission" date="2018-09" db="EMBL/GenBank/DDBJ databases">
        <title>Whole genome based analysis of evolution and adaptive divergence in Indian and Brazilian strains of Azospirillum brasilense.</title>
        <authorList>
            <person name="Singh C."/>
            <person name="Tripathi A.K."/>
        </authorList>
    </citation>
    <scope>NUCLEOTIDE SEQUENCE [LARGE SCALE GENOMIC DNA]</scope>
    <source>
        <strain evidence="5 8">MTCC4035</strain>
        <plasmid evidence="5 8">p1</plasmid>
    </source>
</reference>
<evidence type="ECO:0000313" key="9">
    <source>
        <dbReference type="Proteomes" id="UP001628281"/>
    </source>
</evidence>
<keyword evidence="4" id="KW-0614">Plasmid</keyword>
<evidence type="ECO:0000313" key="8">
    <source>
        <dbReference type="Proteomes" id="UP000298595"/>
    </source>
</evidence>
<evidence type="ECO:0000313" key="6">
    <source>
        <dbReference type="Proteomes" id="UP000027186"/>
    </source>
</evidence>
<keyword evidence="9" id="KW-1185">Reference proteome</keyword>
<keyword evidence="1" id="KW-0812">Transmembrane</keyword>
<protein>
    <submittedName>
        <fullName evidence="4">Uncharacterized protein</fullName>
    </submittedName>
</protein>
<geneLocation type="plasmid" evidence="5 8">
    <name>p1</name>
</geneLocation>
<dbReference type="EMBL" id="CP032322">
    <property type="protein sequence ID" value="QCN97527.1"/>
    <property type="molecule type" value="Genomic_DNA"/>
</dbReference>
<feature type="transmembrane region" description="Helical" evidence="1">
    <location>
        <begin position="89"/>
        <end position="111"/>
    </location>
</feature>
<reference evidence="4 7" key="2">
    <citation type="submission" date="2018-01" db="EMBL/GenBank/DDBJ databases">
        <title>Whole genome sequence of Azospirillum brasilense REC3 isolated from strawberry roots.</title>
        <authorList>
            <person name="Fontana C.A."/>
            <person name="Salazar S.M."/>
            <person name="Bassi D."/>
            <person name="Puglisi E."/>
            <person name="Lovaisa N.C."/>
            <person name="Toffoli L.M."/>
            <person name="Pedraza R."/>
            <person name="Cocconcelli P.S."/>
        </authorList>
    </citation>
    <scope>NUCLEOTIDE SEQUENCE [LARGE SCALE GENOMIC DNA]</scope>
    <source>
        <strain evidence="4 7">REC3</strain>
        <plasmid evidence="4">p13unnamed</plasmid>
    </source>
</reference>
<gene>
    <name evidence="2" type="ORF">ABAZ39_15245</name>
    <name evidence="3" type="ORF">ACJ41P_22265</name>
    <name evidence="4" type="ORF">C1S70_20720</name>
    <name evidence="5" type="ORF">D3093_20170</name>
</gene>
<sequence>MRAPMSRIAPAVSFGLTTLSIGTLSTLLLWSVMAQWPHWTRHGEPLAWFNVSYGLERLGLDLAWVEACRADPSWQTFHRAASWVLGSNLTVGLLAAAAVMIPLSVWGANAVERTLLRRS</sequence>
<evidence type="ECO:0000313" key="7">
    <source>
        <dbReference type="Proteomes" id="UP000236268"/>
    </source>
</evidence>
<dbReference type="Proteomes" id="UP000236268">
    <property type="component" value="Unassembled WGS sequence"/>
</dbReference>
<proteinExistence type="predicted"/>
<dbReference type="Proteomes" id="UP001628281">
    <property type="component" value="Unassembled WGS sequence"/>
</dbReference>
<reference evidence="2 6" key="1">
    <citation type="journal article" date="2014" name="Genome Announc.">
        <title>Complete Genome Sequence of the Model Rhizosphere Strain Azospirillum brasilense Az39, Successfully Applied in Agriculture.</title>
        <authorList>
            <person name="Rivera D."/>
            <person name="Revale S."/>
            <person name="Molina R."/>
            <person name="Gualpa J."/>
            <person name="Puente M."/>
            <person name="Maroniche G."/>
            <person name="Paris G."/>
            <person name="Baker D."/>
            <person name="Clavijo B."/>
            <person name="McLay K."/>
            <person name="Spaepen S."/>
            <person name="Perticari A."/>
            <person name="Vazquez M."/>
            <person name="Wisniewski-Dye F."/>
            <person name="Watkins C."/>
            <person name="Martinez-Abarca F."/>
            <person name="Vanderleyden J."/>
            <person name="Cassan F."/>
        </authorList>
    </citation>
    <scope>NUCLEOTIDE SEQUENCE [LARGE SCALE GENOMIC DNA]</scope>
    <source>
        <strain evidence="2 6">Az39</strain>
        <plasmid evidence="2">AbAZ39_p1</plasmid>
    </source>
</reference>
<organism evidence="4 7">
    <name type="scientific">Azospirillum argentinense</name>
    <dbReference type="NCBI Taxonomy" id="2970906"/>
    <lineage>
        <taxon>Bacteria</taxon>
        <taxon>Pseudomonadati</taxon>
        <taxon>Pseudomonadota</taxon>
        <taxon>Alphaproteobacteria</taxon>
        <taxon>Rhodospirillales</taxon>
        <taxon>Azospirillaceae</taxon>
        <taxon>Azospirillum</taxon>
    </lineage>
</organism>
<reference evidence="3 9" key="4">
    <citation type="submission" date="2024-11" db="EMBL/GenBank/DDBJ databases">
        <title>Draft genome sequences of two bacteria associated to sugarcane roots in Colombia.</title>
        <authorList>
            <person name="Pardo-Diaz S."/>
            <person name="Masmela-Mendoza J."/>
            <person name="Delgadillo-Duran P."/>
            <person name="Bautista E.J."/>
            <person name="Rojas-Tapias D.F."/>
        </authorList>
    </citation>
    <scope>NUCLEOTIDE SEQUENCE [LARGE SCALE GENOMIC DNA]</scope>
    <source>
        <strain evidence="3 9">Ap18</strain>
    </source>
</reference>
<evidence type="ECO:0000313" key="4">
    <source>
        <dbReference type="EMBL" id="PNQ96908.1"/>
    </source>
</evidence>
<evidence type="ECO:0000313" key="3">
    <source>
        <dbReference type="EMBL" id="MFL7903876.1"/>
    </source>
</evidence>
<dbReference type="KEGG" id="abq:ABAZ39_15245"/>
<keyword evidence="1" id="KW-0472">Membrane</keyword>
<dbReference type="AlphaFoldDB" id="A0A2K1FWN4"/>
<geneLocation type="plasmid" evidence="4">
    <name>p13unnamed</name>
</geneLocation>
<dbReference type="EMBL" id="CP007794">
    <property type="protein sequence ID" value="AIB13308.1"/>
    <property type="molecule type" value="Genomic_DNA"/>
</dbReference>